<evidence type="ECO:0008006" key="3">
    <source>
        <dbReference type="Google" id="ProtNLM"/>
    </source>
</evidence>
<dbReference type="OrthoDB" id="8295691at2"/>
<protein>
    <recommendedName>
        <fullName evidence="3">Transcriptional regulator</fullName>
    </recommendedName>
</protein>
<evidence type="ECO:0000313" key="2">
    <source>
        <dbReference type="Proteomes" id="UP000428803"/>
    </source>
</evidence>
<dbReference type="KEGG" id="slaa:EUU25_09285"/>
<organism evidence="1 2">
    <name type="scientific">Sphingorhabdus lacus</name>
    <dbReference type="NCBI Taxonomy" id="392610"/>
    <lineage>
        <taxon>Bacteria</taxon>
        <taxon>Pseudomonadati</taxon>
        <taxon>Pseudomonadota</taxon>
        <taxon>Alphaproteobacteria</taxon>
        <taxon>Sphingomonadales</taxon>
        <taxon>Sphingomonadaceae</taxon>
        <taxon>Sphingorhabdus</taxon>
    </lineage>
</organism>
<accession>A0A6I6L7T9</accession>
<name>A0A6I6L7T9_9SPHN</name>
<keyword evidence="2" id="KW-1185">Reference proteome</keyword>
<dbReference type="EMBL" id="CP035733">
    <property type="protein sequence ID" value="QGY80794.1"/>
    <property type="molecule type" value="Genomic_DNA"/>
</dbReference>
<dbReference type="RefSeq" id="WP_158900361.1">
    <property type="nucleotide sequence ID" value="NZ_CP035733.1"/>
</dbReference>
<sequence length="228" mass="25123">MTALVKEISKAGLAGRVLEERQLAELVGGSAARRYGLVNRAIKEGALVRIKRGTYVLAADYRTEPVHPFAVAQSLLPGSYISFETALSYHGWIPESVFTTASVSPGRKTLEYATEAFGSFAFHPLAIHQYRLLTSVDRVVLGKHTVLVAQPLRAILDLVALRKQPWQGLEWLTSGMRIDETHLFALNRADFTALKPVYKHKAVNAFLDQLGDALVSGKATGRRSSRHD</sequence>
<gene>
    <name evidence="1" type="ORF">EUU25_09285</name>
</gene>
<proteinExistence type="predicted"/>
<dbReference type="AlphaFoldDB" id="A0A6I6L7T9"/>
<reference evidence="2" key="1">
    <citation type="submission" date="2019-01" db="EMBL/GenBank/DDBJ databases">
        <title>Sphingorhabdus lacus sp.nov., isolated from an oligotrophic freshwater lake.</title>
        <authorList>
            <person name="Park M."/>
        </authorList>
    </citation>
    <scope>NUCLEOTIDE SEQUENCE [LARGE SCALE GENOMIC DNA]</scope>
    <source>
        <strain evidence="2">IMCC1753</strain>
    </source>
</reference>
<dbReference type="Proteomes" id="UP000428803">
    <property type="component" value="Chromosome"/>
</dbReference>
<evidence type="ECO:0000313" key="1">
    <source>
        <dbReference type="EMBL" id="QGY80794.1"/>
    </source>
</evidence>